<gene>
    <name evidence="4" type="ORF">HJG63_006881</name>
</gene>
<sequence length="717" mass="74086">MQSPTRASKITDEVLLCSGVRYDDVTSHPCRTDRSLLRKCARCSWCAGSLAPSLFPALRLQELVSERTLAILRRRCKGLYPRDHASQTRPLLKGVTSAMLPPRGDVTALFLGPPGSGKSALIAALCDEGVEMVEIPDGRPDPGIPSLRAAGPGLFLGELSCPPAAPGPWAVEANVLVLVLPGPEGNSEPLPPALGEAARTALARGTPLLAVLNLRPGDSQNETQARDQTAALLDSAGLGAAPLFVLPADCGCSDSCEELERLRGALRSQAEALQRLLPPAQDGFEVLGAAELEAVREAFETGGLEAALSWVRASLERLGSARLDLAIAGTADMGRVLDVLLGLNPGDPGAASASEPVAPTPYPAPERPNVIFWTVPLGSVGTAAASHPTHYDALILVTPGAPTEKNWAQVRPLVLPDAPLVCVRTDGEGEDPEPLEEGKAEKPGSENLENAGTGALEDSRSEGRGKRSTGSQKVGSEESSGKAGSESLQQVGGSKQSGSGDRERAAALSPEDETWEVLEEAPPPVFPLRPGGLPGLCEWLRRVLPPAQAGALLLALPPGSPQAARTKAAALRAGAWRPALLASLAAAAAPVPGLGWACDVALLRGQLAEWRRALGLEPAALARRECTLGLAPGELAKRTRFPGPVTRAEVEARLGAWAGEGTAGGAALGALSFLWPAGGAAATGGLGYRAAHGVLLQALDEMLADAEAVLAPHDPAQ</sequence>
<dbReference type="EMBL" id="JACASE010000014">
    <property type="protein sequence ID" value="KAF6410136.1"/>
    <property type="molecule type" value="Genomic_DNA"/>
</dbReference>
<proteinExistence type="inferred from homology"/>
<protein>
    <submittedName>
        <fullName evidence="4">Immunity related GTPase Q</fullName>
    </submittedName>
</protein>
<dbReference type="InterPro" id="IPR030385">
    <property type="entry name" value="G_IRG_dom"/>
</dbReference>
<feature type="compositionally biased region" description="Low complexity" evidence="2">
    <location>
        <begin position="481"/>
        <end position="499"/>
    </location>
</feature>
<dbReference type="GO" id="GO:0005525">
    <property type="term" value="F:GTP binding"/>
    <property type="evidence" value="ECO:0007669"/>
    <property type="project" value="InterPro"/>
</dbReference>
<comment type="similarity">
    <text evidence="1">Belongs to the TRAFAC class dynamin-like GTPase superfamily. IRG family.</text>
</comment>
<organism evidence="4 5">
    <name type="scientific">Rousettus aegyptiacus</name>
    <name type="common">Egyptian fruit bat</name>
    <name type="synonym">Pteropus aegyptiacus</name>
    <dbReference type="NCBI Taxonomy" id="9407"/>
    <lineage>
        <taxon>Eukaryota</taxon>
        <taxon>Metazoa</taxon>
        <taxon>Chordata</taxon>
        <taxon>Craniata</taxon>
        <taxon>Vertebrata</taxon>
        <taxon>Euteleostomi</taxon>
        <taxon>Mammalia</taxon>
        <taxon>Eutheria</taxon>
        <taxon>Laurasiatheria</taxon>
        <taxon>Chiroptera</taxon>
        <taxon>Yinpterochiroptera</taxon>
        <taxon>Pteropodoidea</taxon>
        <taxon>Pteropodidae</taxon>
        <taxon>Rousettinae</taxon>
        <taxon>Rousettus</taxon>
    </lineage>
</organism>
<reference evidence="4 5" key="1">
    <citation type="journal article" date="2020" name="Nature">
        <title>Six reference-quality genomes reveal evolution of bat adaptations.</title>
        <authorList>
            <person name="Jebb D."/>
            <person name="Huang Z."/>
            <person name="Pippel M."/>
            <person name="Hughes G.M."/>
            <person name="Lavrichenko K."/>
            <person name="Devanna P."/>
            <person name="Winkler S."/>
            <person name="Jermiin L.S."/>
            <person name="Skirmuntt E.C."/>
            <person name="Katzourakis A."/>
            <person name="Burkitt-Gray L."/>
            <person name="Ray D.A."/>
            <person name="Sullivan K.A.M."/>
            <person name="Roscito J.G."/>
            <person name="Kirilenko B.M."/>
            <person name="Davalos L.M."/>
            <person name="Corthals A.P."/>
            <person name="Power M.L."/>
            <person name="Jones G."/>
            <person name="Ransome R.D."/>
            <person name="Dechmann D.K.N."/>
            <person name="Locatelli A.G."/>
            <person name="Puechmaille S.J."/>
            <person name="Fedrigo O."/>
            <person name="Jarvis E.D."/>
            <person name="Hiller M."/>
            <person name="Vernes S.C."/>
            <person name="Myers E.W."/>
            <person name="Teeling E.C."/>
        </authorList>
    </citation>
    <scope>NUCLEOTIDE SEQUENCE [LARGE SCALE GENOMIC DNA]</scope>
    <source>
        <strain evidence="4">MRouAeg1</strain>
        <tissue evidence="4">Muscle</tissue>
    </source>
</reference>
<dbReference type="AlphaFoldDB" id="A0A7J8CH18"/>
<dbReference type="PANTHER" id="PTHR19364:SF2">
    <property type="entry name" value="IMMUNITY-RELATED GTPASE FAMILY Q PROTEIN"/>
    <property type="match status" value="1"/>
</dbReference>
<feature type="region of interest" description="Disordered" evidence="2">
    <location>
        <begin position="423"/>
        <end position="515"/>
    </location>
</feature>
<dbReference type="PROSITE" id="PS51716">
    <property type="entry name" value="G_IRG"/>
    <property type="match status" value="1"/>
</dbReference>
<comment type="caution">
    <text evidence="4">The sequence shown here is derived from an EMBL/GenBank/DDBJ whole genome shotgun (WGS) entry which is preliminary data.</text>
</comment>
<keyword evidence="5" id="KW-1185">Reference proteome</keyword>
<feature type="domain" description="IRG-type G" evidence="3">
    <location>
        <begin position="321"/>
        <end position="543"/>
    </location>
</feature>
<accession>A0A7J8CH18</accession>
<dbReference type="Proteomes" id="UP000593571">
    <property type="component" value="Unassembled WGS sequence"/>
</dbReference>
<evidence type="ECO:0000313" key="5">
    <source>
        <dbReference type="Proteomes" id="UP000593571"/>
    </source>
</evidence>
<name>A0A7J8CH18_ROUAE</name>
<evidence type="ECO:0000256" key="2">
    <source>
        <dbReference type="SAM" id="MobiDB-lite"/>
    </source>
</evidence>
<evidence type="ECO:0000259" key="3">
    <source>
        <dbReference type="PROSITE" id="PS51716"/>
    </source>
</evidence>
<evidence type="ECO:0000313" key="4">
    <source>
        <dbReference type="EMBL" id="KAF6410136.1"/>
    </source>
</evidence>
<dbReference type="PANTHER" id="PTHR19364">
    <property type="entry name" value="IMMUNITY-RELATED GTPASE FAMILY Q PROTEIN"/>
    <property type="match status" value="1"/>
</dbReference>
<evidence type="ECO:0000256" key="1">
    <source>
        <dbReference type="ARBA" id="ARBA00005429"/>
    </source>
</evidence>
<dbReference type="InterPro" id="IPR040070">
    <property type="entry name" value="IRGQ"/>
</dbReference>